<sequence length="78" mass="8540">MNTSGIRAGVTCDGRGVSWLAEGCYSRIEEGRGAGEEERRRVEEGLDTPDRKPVIQSIKQSGLTRPGHWVKPCLRDAG</sequence>
<dbReference type="Proteomes" id="UP000324222">
    <property type="component" value="Unassembled WGS sequence"/>
</dbReference>
<protein>
    <submittedName>
        <fullName evidence="1">Uncharacterized protein</fullName>
    </submittedName>
</protein>
<organism evidence="1 2">
    <name type="scientific">Portunus trituberculatus</name>
    <name type="common">Swimming crab</name>
    <name type="synonym">Neptunus trituberculatus</name>
    <dbReference type="NCBI Taxonomy" id="210409"/>
    <lineage>
        <taxon>Eukaryota</taxon>
        <taxon>Metazoa</taxon>
        <taxon>Ecdysozoa</taxon>
        <taxon>Arthropoda</taxon>
        <taxon>Crustacea</taxon>
        <taxon>Multicrustacea</taxon>
        <taxon>Malacostraca</taxon>
        <taxon>Eumalacostraca</taxon>
        <taxon>Eucarida</taxon>
        <taxon>Decapoda</taxon>
        <taxon>Pleocyemata</taxon>
        <taxon>Brachyura</taxon>
        <taxon>Eubrachyura</taxon>
        <taxon>Portunoidea</taxon>
        <taxon>Portunidae</taxon>
        <taxon>Portuninae</taxon>
        <taxon>Portunus</taxon>
    </lineage>
</organism>
<keyword evidence="2" id="KW-1185">Reference proteome</keyword>
<dbReference type="AlphaFoldDB" id="A0A5B7J488"/>
<evidence type="ECO:0000313" key="1">
    <source>
        <dbReference type="EMBL" id="MPC88746.1"/>
    </source>
</evidence>
<dbReference type="EMBL" id="VSRR010078840">
    <property type="protein sequence ID" value="MPC88746.1"/>
    <property type="molecule type" value="Genomic_DNA"/>
</dbReference>
<comment type="caution">
    <text evidence="1">The sequence shown here is derived from an EMBL/GenBank/DDBJ whole genome shotgun (WGS) entry which is preliminary data.</text>
</comment>
<name>A0A5B7J488_PORTR</name>
<reference evidence="1 2" key="1">
    <citation type="submission" date="2019-05" db="EMBL/GenBank/DDBJ databases">
        <title>Another draft genome of Portunus trituberculatus and its Hox gene families provides insights of decapod evolution.</title>
        <authorList>
            <person name="Jeong J.-H."/>
            <person name="Song I."/>
            <person name="Kim S."/>
            <person name="Choi T."/>
            <person name="Kim D."/>
            <person name="Ryu S."/>
            <person name="Kim W."/>
        </authorList>
    </citation>
    <scope>NUCLEOTIDE SEQUENCE [LARGE SCALE GENOMIC DNA]</scope>
    <source>
        <tissue evidence="1">Muscle</tissue>
    </source>
</reference>
<accession>A0A5B7J488</accession>
<gene>
    <name evidence="1" type="ORF">E2C01_083666</name>
</gene>
<proteinExistence type="predicted"/>
<evidence type="ECO:0000313" key="2">
    <source>
        <dbReference type="Proteomes" id="UP000324222"/>
    </source>
</evidence>